<name>A0ABD2P1T2_9CUCU</name>
<feature type="compositionally biased region" description="Basic and acidic residues" evidence="1">
    <location>
        <begin position="470"/>
        <end position="592"/>
    </location>
</feature>
<evidence type="ECO:0000313" key="3">
    <source>
        <dbReference type="Proteomes" id="UP001516400"/>
    </source>
</evidence>
<dbReference type="AlphaFoldDB" id="A0ABD2P1T2"/>
<reference evidence="2 3" key="1">
    <citation type="journal article" date="2021" name="BMC Biol.">
        <title>Horizontally acquired antibacterial genes associated with adaptive radiation of ladybird beetles.</title>
        <authorList>
            <person name="Li H.S."/>
            <person name="Tang X.F."/>
            <person name="Huang Y.H."/>
            <person name="Xu Z.Y."/>
            <person name="Chen M.L."/>
            <person name="Du X.Y."/>
            <person name="Qiu B.Y."/>
            <person name="Chen P.T."/>
            <person name="Zhang W."/>
            <person name="Slipinski A."/>
            <person name="Escalona H.E."/>
            <person name="Waterhouse R.M."/>
            <person name="Zwick A."/>
            <person name="Pang H."/>
        </authorList>
    </citation>
    <scope>NUCLEOTIDE SEQUENCE [LARGE SCALE GENOMIC DNA]</scope>
    <source>
        <strain evidence="2">SYSU2018</strain>
    </source>
</reference>
<organism evidence="2 3">
    <name type="scientific">Cryptolaemus montrouzieri</name>
    <dbReference type="NCBI Taxonomy" id="559131"/>
    <lineage>
        <taxon>Eukaryota</taxon>
        <taxon>Metazoa</taxon>
        <taxon>Ecdysozoa</taxon>
        <taxon>Arthropoda</taxon>
        <taxon>Hexapoda</taxon>
        <taxon>Insecta</taxon>
        <taxon>Pterygota</taxon>
        <taxon>Neoptera</taxon>
        <taxon>Endopterygota</taxon>
        <taxon>Coleoptera</taxon>
        <taxon>Polyphaga</taxon>
        <taxon>Cucujiformia</taxon>
        <taxon>Coccinelloidea</taxon>
        <taxon>Coccinellidae</taxon>
        <taxon>Scymninae</taxon>
        <taxon>Scymnini</taxon>
        <taxon>Cryptolaemus</taxon>
    </lineage>
</organism>
<keyword evidence="3" id="KW-1185">Reference proteome</keyword>
<comment type="caution">
    <text evidence="2">The sequence shown here is derived from an EMBL/GenBank/DDBJ whole genome shotgun (WGS) entry which is preliminary data.</text>
</comment>
<proteinExistence type="predicted"/>
<dbReference type="EMBL" id="JABFTP020000165">
    <property type="protein sequence ID" value="KAL3284745.1"/>
    <property type="molecule type" value="Genomic_DNA"/>
</dbReference>
<feature type="region of interest" description="Disordered" evidence="1">
    <location>
        <begin position="1"/>
        <end position="32"/>
    </location>
</feature>
<sequence>MKRKRRDLCPSPFLDEGPKRTKVHAQRKFAQGSNVNSPVITPVKEFEKTDRSSLDLTPEPVELLPIRRPNTEDFLTFLCFRGTPLLPPNLNFFNTASIVDTNGQVHEIKSESPKNGPIDTSVITKGGTGTSDRPFIAFGVRKRADPIVISKQMEKKRRHALALQALRRKYQEQKMAKIRAVTISKLSEKPSNRATVRSNSISKIEKVQQTLVTKHPVQKNKVKVISSKHIKITAQPVRTLNSKMKPRMCLRSFRGRFVQQELPFRAVKKHKVPEKKMIIKKNIKKKEECKKTLVIETSSKNENSVVEKKVNKVVKQKDPKMNSQDLNFRVTRSTKVSLKSKIKGKQIIKRRILIPSTSTLVKPRVLRSQTSKTNSTIQSRTRRYLERKGSSIDKLPKTIYKKANLKVINKEVDLKKTVPVAKEITVLKKSEKASTSNCLKASDRVLRNDTTCNLHDTLESKLEKSKEIKTIELPKKDHTKTVQKTEPKLDNKKEKKDAEKHKNCESKKVLEKPKAMPTNEIKKELEKKTSEDKTKVTTTNENKKELEKKTTTKRSKSIDNKSTDTHKVKEKKEIKQPEVEISEEVHAKEQKCSQRPSRKTKEAAAIYMEILSHKLVNEKKVDDDTVSIDSFPELPNVKKTEQRENELKAKAGVSKNEKTNQIEKNVELITNCTFEKENTAQENKRKVNEEKK</sequence>
<accession>A0ABD2P1T2</accession>
<evidence type="ECO:0000313" key="2">
    <source>
        <dbReference type="EMBL" id="KAL3284745.1"/>
    </source>
</evidence>
<evidence type="ECO:0000256" key="1">
    <source>
        <dbReference type="SAM" id="MobiDB-lite"/>
    </source>
</evidence>
<dbReference type="Proteomes" id="UP001516400">
    <property type="component" value="Unassembled WGS sequence"/>
</dbReference>
<protein>
    <submittedName>
        <fullName evidence="2">Uncharacterized protein</fullName>
    </submittedName>
</protein>
<feature type="region of interest" description="Disordered" evidence="1">
    <location>
        <begin position="470"/>
        <end position="600"/>
    </location>
</feature>
<gene>
    <name evidence="2" type="ORF">HHI36_018890</name>
</gene>